<name>A0A915IP19_ROMCU</name>
<protein>
    <submittedName>
        <fullName evidence="3">Tudor domain-containing protein</fullName>
    </submittedName>
</protein>
<sequence>DNIWYRAQVNYFVPTNGTVSVYFVDFGNEDFVPKSDLRMLPPNFAKLPIQAINSRLCGADFPPNYDKWPAESMEVMQQFLYKFLRADFIAYDETKNRYEVDLFYSNSKIDHQLSMLNRLVDLNLATSNLEYDHNTGVEDDYENAIYLRNGFIRPQLKIFDKYSADSNKEYSVDLVKYHNIEKFYLTICDNYDIGLEIDKCLLSLYNH</sequence>
<feature type="domain" description="Tudor" evidence="1">
    <location>
        <begin position="1"/>
        <end position="47"/>
    </location>
</feature>
<dbReference type="PANTHER" id="PTHR22948">
    <property type="entry name" value="TUDOR DOMAIN CONTAINING PROTEIN"/>
    <property type="match status" value="1"/>
</dbReference>
<dbReference type="SUPFAM" id="SSF63748">
    <property type="entry name" value="Tudor/PWWP/MBT"/>
    <property type="match status" value="1"/>
</dbReference>
<dbReference type="PANTHER" id="PTHR22948:SF29">
    <property type="entry name" value="FI02030P-RELATED"/>
    <property type="match status" value="1"/>
</dbReference>
<dbReference type="InterPro" id="IPR002999">
    <property type="entry name" value="Tudor"/>
</dbReference>
<dbReference type="PROSITE" id="PS50304">
    <property type="entry name" value="TUDOR"/>
    <property type="match status" value="1"/>
</dbReference>
<proteinExistence type="predicted"/>
<dbReference type="GO" id="GO:0005737">
    <property type="term" value="C:cytoplasm"/>
    <property type="evidence" value="ECO:0007669"/>
    <property type="project" value="UniProtKB-ARBA"/>
</dbReference>
<dbReference type="Proteomes" id="UP000887565">
    <property type="component" value="Unplaced"/>
</dbReference>
<dbReference type="InterPro" id="IPR050621">
    <property type="entry name" value="Tudor_domain_containing"/>
</dbReference>
<organism evidence="2 3">
    <name type="scientific">Romanomermis culicivorax</name>
    <name type="common">Nematode worm</name>
    <dbReference type="NCBI Taxonomy" id="13658"/>
    <lineage>
        <taxon>Eukaryota</taxon>
        <taxon>Metazoa</taxon>
        <taxon>Ecdysozoa</taxon>
        <taxon>Nematoda</taxon>
        <taxon>Enoplea</taxon>
        <taxon>Dorylaimia</taxon>
        <taxon>Mermithida</taxon>
        <taxon>Mermithoidea</taxon>
        <taxon>Mermithidae</taxon>
        <taxon>Romanomermis</taxon>
    </lineage>
</organism>
<evidence type="ECO:0000259" key="1">
    <source>
        <dbReference type="PROSITE" id="PS50304"/>
    </source>
</evidence>
<dbReference type="InterPro" id="IPR035437">
    <property type="entry name" value="SNase_OB-fold_sf"/>
</dbReference>
<evidence type="ECO:0000313" key="3">
    <source>
        <dbReference type="WBParaSite" id="nRc.2.0.1.t15732-RA"/>
    </source>
</evidence>
<dbReference type="AlphaFoldDB" id="A0A915IP19"/>
<dbReference type="Pfam" id="PF00567">
    <property type="entry name" value="TUDOR"/>
    <property type="match status" value="1"/>
</dbReference>
<dbReference type="WBParaSite" id="nRc.2.0.1.t15732-RA">
    <property type="protein sequence ID" value="nRc.2.0.1.t15732-RA"/>
    <property type="gene ID" value="nRc.2.0.1.g15732"/>
</dbReference>
<reference evidence="3" key="1">
    <citation type="submission" date="2022-11" db="UniProtKB">
        <authorList>
            <consortium name="WormBaseParasite"/>
        </authorList>
    </citation>
    <scope>IDENTIFICATION</scope>
</reference>
<dbReference type="Gene3D" id="2.40.50.90">
    <property type="match status" value="1"/>
</dbReference>
<keyword evidence="2" id="KW-1185">Reference proteome</keyword>
<evidence type="ECO:0000313" key="2">
    <source>
        <dbReference type="Proteomes" id="UP000887565"/>
    </source>
</evidence>
<accession>A0A915IP19</accession>